<dbReference type="SMART" id="SM00479">
    <property type="entry name" value="EXOIII"/>
    <property type="match status" value="1"/>
</dbReference>
<dbReference type="InterPro" id="IPR036397">
    <property type="entry name" value="RNaseH_sf"/>
</dbReference>
<dbReference type="GeneID" id="86940863"/>
<reference evidence="5 6" key="1">
    <citation type="submission" date="2011-10" db="EMBL/GenBank/DDBJ databases">
        <title>The Genome Sequence of Lachnospiraceae bacterium ACC2.</title>
        <authorList>
            <consortium name="The Broad Institute Genome Sequencing Platform"/>
            <person name="Earl A."/>
            <person name="Ward D."/>
            <person name="Feldgarden M."/>
            <person name="Gevers D."/>
            <person name="Sizova M."/>
            <person name="Hazen A."/>
            <person name="Epstein S."/>
            <person name="Young S.K."/>
            <person name="Zeng Q."/>
            <person name="Gargeya S."/>
            <person name="Fitzgerald M."/>
            <person name="Haas B."/>
            <person name="Abouelleil A."/>
            <person name="Alvarado L."/>
            <person name="Arachchi H.M."/>
            <person name="Berlin A."/>
            <person name="Brown A."/>
            <person name="Chapman S.B."/>
            <person name="Chen Z."/>
            <person name="Dunbar C."/>
            <person name="Freedman E."/>
            <person name="Gearin G."/>
            <person name="Goldberg J."/>
            <person name="Griggs A."/>
            <person name="Gujja S."/>
            <person name="Heiman D."/>
            <person name="Howarth C."/>
            <person name="Larson L."/>
            <person name="Lui A."/>
            <person name="MacDonald P.J.P."/>
            <person name="Montmayeur A."/>
            <person name="Murphy C."/>
            <person name="Neiman D."/>
            <person name="Pearson M."/>
            <person name="Priest M."/>
            <person name="Roberts A."/>
            <person name="Saif S."/>
            <person name="Shea T."/>
            <person name="Shenoy N."/>
            <person name="Sisk P."/>
            <person name="Stolte C."/>
            <person name="Sykes S."/>
            <person name="Wortman J."/>
            <person name="Nusbaum C."/>
            <person name="Birren B."/>
        </authorList>
    </citation>
    <scope>NUCLEOTIDE SEQUENCE [LARGE SCALE GENOMIC DNA]</scope>
    <source>
        <strain evidence="5 6">ACC2</strain>
    </source>
</reference>
<dbReference type="PANTHER" id="PTHR23044:SF61">
    <property type="entry name" value="3'-5' EXORIBONUCLEASE 1-RELATED"/>
    <property type="match status" value="1"/>
</dbReference>
<dbReference type="EMBL" id="AGEL01000006">
    <property type="protein sequence ID" value="EHO17508.1"/>
    <property type="molecule type" value="Genomic_DNA"/>
</dbReference>
<keyword evidence="2" id="KW-0378">Hydrolase</keyword>
<dbReference type="InterPro" id="IPR051274">
    <property type="entry name" value="3-5_Exoribonuclease"/>
</dbReference>
<evidence type="ECO:0000256" key="3">
    <source>
        <dbReference type="ARBA" id="ARBA00022839"/>
    </source>
</evidence>
<name>A0AA36Y647_9FIRM</name>
<dbReference type="AlphaFoldDB" id="A0AA36Y647"/>
<keyword evidence="1" id="KW-0540">Nuclease</keyword>
<evidence type="ECO:0000259" key="4">
    <source>
        <dbReference type="SMART" id="SM00479"/>
    </source>
</evidence>
<dbReference type="Gene3D" id="3.30.420.10">
    <property type="entry name" value="Ribonuclease H-like superfamily/Ribonuclease H"/>
    <property type="match status" value="1"/>
</dbReference>
<evidence type="ECO:0000313" key="6">
    <source>
        <dbReference type="Proteomes" id="UP000018466"/>
    </source>
</evidence>
<organism evidence="5 6">
    <name type="scientific">Stomatobaculum longum</name>
    <dbReference type="NCBI Taxonomy" id="796942"/>
    <lineage>
        <taxon>Bacteria</taxon>
        <taxon>Bacillati</taxon>
        <taxon>Bacillota</taxon>
        <taxon>Clostridia</taxon>
        <taxon>Lachnospirales</taxon>
        <taxon>Lachnospiraceae</taxon>
        <taxon>Stomatobaculum</taxon>
    </lineage>
</organism>
<evidence type="ECO:0000256" key="1">
    <source>
        <dbReference type="ARBA" id="ARBA00022722"/>
    </source>
</evidence>
<dbReference type="InterPro" id="IPR013520">
    <property type="entry name" value="Ribonucl_H"/>
</dbReference>
<dbReference type="PANTHER" id="PTHR23044">
    <property type="entry name" value="3'-5' EXONUCLEASE ERI1-RELATED"/>
    <property type="match status" value="1"/>
</dbReference>
<comment type="caution">
    <text evidence="5">The sequence shown here is derived from an EMBL/GenBank/DDBJ whole genome shotgun (WGS) entry which is preliminary data.</text>
</comment>
<proteinExistence type="predicted"/>
<sequence>MAISYIVFDLEWNQSPRGKVGKLPDLPSEIIEVGAVKLDENLETVSEFSRFVRPFIYKKLDYRVRALTNIQTGQLQKEGKAFAQVMREFFHWCGMDSGEEVIFCSWGNMDLLELQRNLHFFHIRNPFSYPLFYYDVQKLYGRCFPDAEKKATALATAVEALGLEEEGAFHRAIEDARYTAKVLQQLPFEALKVYRSLDYYHLPANEDEELYIDFPDYAKYVSRIFPDRDSAIHDKTVTDMLCYRCHRMLKKKLRWFSANQRSYYCIAVCPEHGLLRGKLKIRRAEGMQVYCIKTTKFVNQETAERIAQLQQTLREKQNLKNRKLPHRRNP</sequence>
<dbReference type="GO" id="GO:0000175">
    <property type="term" value="F:3'-5'-RNA exonuclease activity"/>
    <property type="evidence" value="ECO:0007669"/>
    <property type="project" value="InterPro"/>
</dbReference>
<evidence type="ECO:0000313" key="5">
    <source>
        <dbReference type="EMBL" id="EHO17508.1"/>
    </source>
</evidence>
<dbReference type="RefSeq" id="WP_009532940.1">
    <property type="nucleotide sequence ID" value="NZ_CAJPPX010000003.1"/>
</dbReference>
<dbReference type="GO" id="GO:0003676">
    <property type="term" value="F:nucleic acid binding"/>
    <property type="evidence" value="ECO:0007669"/>
    <property type="project" value="InterPro"/>
</dbReference>
<evidence type="ECO:0000256" key="2">
    <source>
        <dbReference type="ARBA" id="ARBA00022801"/>
    </source>
</evidence>
<dbReference type="Proteomes" id="UP000018466">
    <property type="component" value="Unassembled WGS sequence"/>
</dbReference>
<dbReference type="InterPro" id="IPR012337">
    <property type="entry name" value="RNaseH-like_sf"/>
</dbReference>
<feature type="domain" description="Exonuclease" evidence="4">
    <location>
        <begin position="4"/>
        <end position="192"/>
    </location>
</feature>
<dbReference type="CDD" id="cd06133">
    <property type="entry name" value="ERI-1_3'hExo_like"/>
    <property type="match status" value="1"/>
</dbReference>
<dbReference type="SUPFAM" id="SSF53098">
    <property type="entry name" value="Ribonuclease H-like"/>
    <property type="match status" value="1"/>
</dbReference>
<accession>A0AA36Y647</accession>
<protein>
    <recommendedName>
        <fullName evidence="4">Exonuclease domain-containing protein</fullName>
    </recommendedName>
</protein>
<dbReference type="InterPro" id="IPR047201">
    <property type="entry name" value="ERI-1_3'hExo-like"/>
</dbReference>
<dbReference type="Pfam" id="PF00929">
    <property type="entry name" value="RNase_T"/>
    <property type="match status" value="1"/>
</dbReference>
<keyword evidence="3" id="KW-0269">Exonuclease</keyword>
<gene>
    <name evidence="5" type="ORF">HMPREF9623_01107</name>
</gene>
<keyword evidence="6" id="KW-1185">Reference proteome</keyword>